<proteinExistence type="predicted"/>
<keyword evidence="2" id="KW-1185">Reference proteome</keyword>
<name>Q0F1W8_9PROT</name>
<gene>
    <name evidence="1" type="ORF">SPV1_02502</name>
</gene>
<sequence length="35" mass="4168">MYYIVETDKSFDQVAMDLEVSVKRNGFGGLQHWFR</sequence>
<comment type="caution">
    <text evidence="1">The sequence shown here is derived from an EMBL/GenBank/DDBJ whole genome shotgun (WGS) entry which is preliminary data.</text>
</comment>
<organism evidence="1 2">
    <name type="scientific">Mariprofundus ferrooxydans PV-1</name>
    <dbReference type="NCBI Taxonomy" id="314345"/>
    <lineage>
        <taxon>Bacteria</taxon>
        <taxon>Pseudomonadati</taxon>
        <taxon>Pseudomonadota</taxon>
        <taxon>Candidatius Mariprofundia</taxon>
        <taxon>Mariprofundales</taxon>
        <taxon>Mariprofundaceae</taxon>
        <taxon>Mariprofundus</taxon>
    </lineage>
</organism>
<evidence type="ECO:0000313" key="1">
    <source>
        <dbReference type="EMBL" id="EAU55782.1"/>
    </source>
</evidence>
<dbReference type="AlphaFoldDB" id="Q0F1W8"/>
<protein>
    <submittedName>
        <fullName evidence="1">Uncharacterized protein</fullName>
    </submittedName>
</protein>
<dbReference type="InParanoid" id="Q0F1W8"/>
<reference evidence="1 2" key="1">
    <citation type="submission" date="2006-09" db="EMBL/GenBank/DDBJ databases">
        <authorList>
            <person name="Emerson D."/>
            <person name="Ferriera S."/>
            <person name="Johnson J."/>
            <person name="Kravitz S."/>
            <person name="Halpern A."/>
            <person name="Remington K."/>
            <person name="Beeson K."/>
            <person name="Tran B."/>
            <person name="Rogers Y.-H."/>
            <person name="Friedman R."/>
            <person name="Venter J.C."/>
        </authorList>
    </citation>
    <scope>NUCLEOTIDE SEQUENCE [LARGE SCALE GENOMIC DNA]</scope>
    <source>
        <strain evidence="1 2">PV-1</strain>
    </source>
</reference>
<dbReference type="Proteomes" id="UP000005297">
    <property type="component" value="Unassembled WGS sequence"/>
</dbReference>
<accession>Q0F1W8</accession>
<dbReference type="EMBL" id="AATS01000002">
    <property type="protein sequence ID" value="EAU55782.1"/>
    <property type="molecule type" value="Genomic_DNA"/>
</dbReference>
<evidence type="ECO:0000313" key="2">
    <source>
        <dbReference type="Proteomes" id="UP000005297"/>
    </source>
</evidence>
<dbReference type="HOGENOM" id="CLU_3365792_0_0_0"/>